<accession>A0A1Y2HVK5</accession>
<gene>
    <name evidence="2" type="ORF">BCR44DRAFT_1428688</name>
</gene>
<evidence type="ECO:0000256" key="1">
    <source>
        <dbReference type="SAM" id="Phobius"/>
    </source>
</evidence>
<sequence>MHRIRCLGHMRSRQRRGRHFNHGQHGLELGHVVVVAAVVQLDRFCLVFCRGWSAASWLAGLLVVLGCCSASAIGMRWAMAAAAWG</sequence>
<reference evidence="2 3" key="1">
    <citation type="submission" date="2016-07" db="EMBL/GenBank/DDBJ databases">
        <title>Pervasive Adenine N6-methylation of Active Genes in Fungi.</title>
        <authorList>
            <consortium name="DOE Joint Genome Institute"/>
            <person name="Mondo S.J."/>
            <person name="Dannebaum R.O."/>
            <person name="Kuo R.C."/>
            <person name="Labutti K."/>
            <person name="Haridas S."/>
            <person name="Kuo A."/>
            <person name="Salamov A."/>
            <person name="Ahrendt S.R."/>
            <person name="Lipzen A."/>
            <person name="Sullivan W."/>
            <person name="Andreopoulos W.B."/>
            <person name="Clum A."/>
            <person name="Lindquist E."/>
            <person name="Daum C."/>
            <person name="Ramamoorthy G.K."/>
            <person name="Gryganskyi A."/>
            <person name="Culley D."/>
            <person name="Magnuson J.K."/>
            <person name="James T.Y."/>
            <person name="O'Malley M.A."/>
            <person name="Stajich J.E."/>
            <person name="Spatafora J.W."/>
            <person name="Visel A."/>
            <person name="Grigoriev I.V."/>
        </authorList>
    </citation>
    <scope>NUCLEOTIDE SEQUENCE [LARGE SCALE GENOMIC DNA]</scope>
    <source>
        <strain evidence="2 3">PL171</strain>
    </source>
</reference>
<keyword evidence="3" id="KW-1185">Reference proteome</keyword>
<dbReference type="AlphaFoldDB" id="A0A1Y2HVK5"/>
<protein>
    <submittedName>
        <fullName evidence="2">Uncharacterized protein</fullName>
    </submittedName>
</protein>
<feature type="transmembrane region" description="Helical" evidence="1">
    <location>
        <begin position="51"/>
        <end position="73"/>
    </location>
</feature>
<keyword evidence="1" id="KW-0812">Transmembrane</keyword>
<organism evidence="2 3">
    <name type="scientific">Catenaria anguillulae PL171</name>
    <dbReference type="NCBI Taxonomy" id="765915"/>
    <lineage>
        <taxon>Eukaryota</taxon>
        <taxon>Fungi</taxon>
        <taxon>Fungi incertae sedis</taxon>
        <taxon>Blastocladiomycota</taxon>
        <taxon>Blastocladiomycetes</taxon>
        <taxon>Blastocladiales</taxon>
        <taxon>Catenariaceae</taxon>
        <taxon>Catenaria</taxon>
    </lineage>
</organism>
<evidence type="ECO:0000313" key="2">
    <source>
        <dbReference type="EMBL" id="ORZ38657.1"/>
    </source>
</evidence>
<proteinExistence type="predicted"/>
<evidence type="ECO:0000313" key="3">
    <source>
        <dbReference type="Proteomes" id="UP000193411"/>
    </source>
</evidence>
<dbReference type="Proteomes" id="UP000193411">
    <property type="component" value="Unassembled WGS sequence"/>
</dbReference>
<keyword evidence="1" id="KW-1133">Transmembrane helix</keyword>
<name>A0A1Y2HVK5_9FUNG</name>
<comment type="caution">
    <text evidence="2">The sequence shown here is derived from an EMBL/GenBank/DDBJ whole genome shotgun (WGS) entry which is preliminary data.</text>
</comment>
<keyword evidence="1" id="KW-0472">Membrane</keyword>
<dbReference type="EMBL" id="MCFL01000008">
    <property type="protein sequence ID" value="ORZ38657.1"/>
    <property type="molecule type" value="Genomic_DNA"/>
</dbReference>